<dbReference type="EMBL" id="FODD01000002">
    <property type="protein sequence ID" value="SEN14626.1"/>
    <property type="molecule type" value="Genomic_DNA"/>
</dbReference>
<dbReference type="STRING" id="310780.SAMN05216267_100220"/>
<sequence length="2822" mass="295310">MGRLHRWSARVLAVTLVSMGLPAVSATVASAHGAAHSAQVQPKGDGGWKGTSAPKPAPFSWKSPAGRGVKVVKTDPHAHRVKELTGRRTADSSFFRMSDGSVQEEVSAVPVHYRDAKGVWRDIDPSVRSLAHDGYTAGSTGNAFRTYFSPEASRLVRLERGNGVVELGADGAVTSRPKVSGDRVAYKGAYPGADLTYQTGPSGVKESIVLAKAPAAGASYAFTLKLPGLTPRQLADGAIALYGGEANTPLFTIPAPYMSDARDDANSPYGKVSSTKVAQTMSWDAKAGVLHLKVTPDAGWLADAHRRYPVTIDPTIVVSPAPSDAANVMVLADSPTTNYASSWRLSVGTTTTGAARSLIRFPMPSVPAGTTVTSADLKLYYDQTFTTGTNTVPMQALAANASWNPANATWNSASGIGGPVAGTTSMAANALGVWNDFPVTSTVQGWLNGTTANNGFVLKAAGESTLGQGGPRYEGSAYAYGGEAANYPKLVITYGVPGVALSAPTVIHATGAELSWPTYTNTSGDTGNDLAGYEVHRSIYQTFTPSASTRIAPIKPGTTAFTDSTAVPTAADSADPYGNAYYYMVVVKTKSGALIPGPTQLVRLPKAGRTTLIVPAQSATTLSSAEPGTVLNTLSNGGTSEPWLEVGNSSATYGVARSVVNFPALSAVPAGSTVLDAHLKLWQETTTTGTSGAVYELHALTRPFTGSQATWNSAATGTAWTKAGGDVTAAADGTVGGLTNDPNRQTFDATSIVQGWINTPSTDDGLLVKLAAETTTSPQERTIFAGPATAEPALAPALVVTYLDTSPGSTYYAPTTPSGMVPGTTYTVPVTINNTTAAAWSASSEVLTYHWLLPDGTDVTTSGNQLQTALPADLVPADTVTLNAQVTPPAVADGNQDEGATLAWDMYNKTTGTYLSSGTAGAAPMAHGARPAAAAAGSGGAGSLQQQVSVDPTGNNQLGLEKFYPYATTPTGSGSALYSNEASGNTVWNDDLFSNPSVGFDTALRLSYNSMSTMDTSTGFGWSIEASAPIRLGQALQFHPATKPTSVVMVDGTGNAHQWNWNATTSTWTSPPGVHLFLQGTACKPQDTNARAWKMTRPDRTTYYFDCEGYPTAQVDANGNEADFAYTSRQSENKPEEFLDSISDPLHIQTLTLSYYAKGDSYSYIDSTGALVAGTNLTDPAIIDHVRSITDVSGRTLDFYYTSQGLLRRFVDGAGTGVAKTFNFTYDATQGMKNVKLVAVQDPRGNTTHVAYYPDSSPTKWWTQTVTDRDGYATGLAYVQPGTVTGAATTATVTDPNGGTWIHHTDAAGRLIQEVDPAPTAGGHAQTTTLKWDADNNVTDLTEDNGAHNAWTYDPNTGYPLTYKDALAVKNGTAASTYTYATDDSADSTLSGHIAFLTDRTSPQGRRTHLTYYPLSPGDPGYVATAGYAGNLETSQAPGGTAVNAPPNSYLTTYTYDMYGQVASVKDANGHTSYYTNSHSLPGSGTQFPEPTGQPDSVTDAAGNTTTFVYGPRGELTSTTDPEGHTATANYDVFLRQLDSHIPKDTAAGQTIAYPAPGYDGNNDVTQSTSATGAVTTHVYDPDGRVTSTTLPPDDSASPPARTITYGYDKVGNTTSTVSPLGNVPGATAADHATTIGYDAENQETSVTDALGQKTLIGYDTVGDKTSVTDPKNNVTTFGFDLDHRPTGTTDAKKYTTSIGYDLDGLKTSTTDQNGSTDTYTLDPNGQVTQADVLHASNGTTSFAYNTTQYTYDQVGNNTSVVSPQGVVSAASGVTGAYTTSTQYDADNRVAKKLGAILPGDPVYGAAEQPESDYSYTPDSQVGTVTQRTVTPYPGTNAAPTTSTATTTYAYFDNGQTRSITDPFGIKTAYGYDNAGRQTSRTLTPAENTTQRTMSWSYFPDGSTQSFTDTGLGAGWQDQVITSTGPNAQNTLNWTPSNGGYQGEPYFVSQNTTNPVTWNFTVPQQGTYSIKVFVPNNSSLNGVKSASYTVNYNGAPVQSDITVTQSTSQGTWVTLGSNFTFGAAGTTGSVVLTPLSGTTVAADAVELVRNTSTDTQPNPTWLTYAYDADGNTVGTTDLSPNAAFSNYVKSYDHLDRLKQVQEASGSTVEHTVGYGYDADGNVASQTADSRIDTYGYDALNHLAQVTNKQSSADPGLTTGYTYTPLGERATESKPNGNQVTYGYNLDGTLRSSSEVTGSGTTVDSHQLGYDPNNNVISDESTLQRASGLPALDRTTTRTYSPDNQVTGVTNAPDGKFDQNYTYDSSGDIIDETINGAPQVSYTYDRGRLVQSDTSGAYQYDTLGRLTEIANGNFTGYVGSAAQKNVYDGYDNILSSSSTTTDPKTSTATTNTTQYTYDSMNRAAKETLNDGTATAQTSSFDYLGTSNLVLDENGTGYNAADKVYNYSPTGERLEMTNTYTAGGPGATSENYYTYNGHGDVEALTDTSGSTDATYGYTAYGADADTGDANTPDSGPDQPTTPPAATATLPFNAYRFNAARVDVSTSNLNMGARSYDPNINRFLTRDTFNSAGADAGISALGTPYGFAGGNPVSNVEMDGHGWKTWLGVGLVAAAVAGAVICTVATGGGCLVAIASATADAAAFGAEASVGAAVISSIVEGVSATAGLLGAEGAVAAVGAGALGAGTAAAIEESVAADAGAVEASAGSAAADEQAAAAASDNVPSNAYRSAAKGRPTYYKDGPIISLNRFRMAMGRAGLSEDFEKYEYIYEPEYTDAEGRPALGDSLVTISQKTERFAVIRGESGRPIIRFANLGLRSMKEAVTTFYHEVYHQDTIALSHGTSKGLEDDAEAYGQAMWEKLKSRF</sequence>
<feature type="signal peptide" evidence="2">
    <location>
        <begin position="1"/>
        <end position="26"/>
    </location>
</feature>
<feature type="region of interest" description="Disordered" evidence="1">
    <location>
        <begin position="1577"/>
        <end position="1601"/>
    </location>
</feature>
<dbReference type="InterPro" id="IPR033803">
    <property type="entry name" value="CBD-like_Golvesin-Xly"/>
</dbReference>
<feature type="domain" description="Golvesin/Xly CBD-like" evidence="3">
    <location>
        <begin position="1926"/>
        <end position="2049"/>
    </location>
</feature>
<reference evidence="4 5" key="1">
    <citation type="submission" date="2016-10" db="EMBL/GenBank/DDBJ databases">
        <authorList>
            <person name="de Groot N.N."/>
        </authorList>
    </citation>
    <scope>NUCLEOTIDE SEQUENCE [LARGE SCALE GENOMIC DNA]</scope>
    <source>
        <strain evidence="4 5">CGMCC 4.2026</strain>
    </source>
</reference>
<protein>
    <submittedName>
        <fullName evidence="4">RHS repeat-associated core domain-containing protein</fullName>
    </submittedName>
</protein>
<feature type="region of interest" description="Disordered" evidence="1">
    <location>
        <begin position="2190"/>
        <end position="2210"/>
    </location>
</feature>
<keyword evidence="5" id="KW-1185">Reference proteome</keyword>
<dbReference type="InterPro" id="IPR022385">
    <property type="entry name" value="Rhs_assc_core"/>
</dbReference>
<dbReference type="InterPro" id="IPR050708">
    <property type="entry name" value="T6SS_VgrG/RHS"/>
</dbReference>
<evidence type="ECO:0000313" key="4">
    <source>
        <dbReference type="EMBL" id="SEN14626.1"/>
    </source>
</evidence>
<feature type="compositionally biased region" description="Polar residues" evidence="1">
    <location>
        <begin position="2236"/>
        <end position="2249"/>
    </location>
</feature>
<feature type="region of interest" description="Disordered" evidence="1">
    <location>
        <begin position="2233"/>
        <end position="2254"/>
    </location>
</feature>
<evidence type="ECO:0000256" key="2">
    <source>
        <dbReference type="SAM" id="SignalP"/>
    </source>
</evidence>
<dbReference type="NCBIfam" id="TIGR01643">
    <property type="entry name" value="YD_repeat_2x"/>
    <property type="match status" value="3"/>
</dbReference>
<dbReference type="InterPro" id="IPR031325">
    <property type="entry name" value="RHS_repeat"/>
</dbReference>
<proteinExistence type="predicted"/>
<keyword evidence="2" id="KW-0732">Signal</keyword>
<feature type="region of interest" description="Disordered" evidence="1">
    <location>
        <begin position="2461"/>
        <end position="2483"/>
    </location>
</feature>
<dbReference type="PANTHER" id="PTHR32305">
    <property type="match status" value="1"/>
</dbReference>
<dbReference type="Pfam" id="PF25275">
    <property type="entry name" value="Golvesin_C"/>
    <property type="match status" value="1"/>
</dbReference>
<accession>A0A1H8E5D1</accession>
<dbReference type="PANTHER" id="PTHR32305:SF15">
    <property type="entry name" value="PROTEIN RHSA-RELATED"/>
    <property type="match status" value="1"/>
</dbReference>
<evidence type="ECO:0000259" key="3">
    <source>
        <dbReference type="Pfam" id="PF25275"/>
    </source>
</evidence>
<dbReference type="Gene3D" id="2.180.10.10">
    <property type="entry name" value="RHS repeat-associated core"/>
    <property type="match status" value="3"/>
</dbReference>
<name>A0A1H8E5D1_9ACTN</name>
<feature type="chain" id="PRO_5038662562" evidence="2">
    <location>
        <begin position="27"/>
        <end position="2822"/>
    </location>
</feature>
<feature type="compositionally biased region" description="Low complexity" evidence="1">
    <location>
        <begin position="2191"/>
        <end position="2204"/>
    </location>
</feature>
<dbReference type="InterPro" id="IPR006530">
    <property type="entry name" value="YD"/>
</dbReference>
<dbReference type="Proteomes" id="UP000181951">
    <property type="component" value="Unassembled WGS sequence"/>
</dbReference>
<gene>
    <name evidence="4" type="ORF">SAMN05216267_100220</name>
</gene>
<evidence type="ECO:0000256" key="1">
    <source>
        <dbReference type="SAM" id="MobiDB-lite"/>
    </source>
</evidence>
<dbReference type="NCBIfam" id="TIGR03696">
    <property type="entry name" value="Rhs_assc_core"/>
    <property type="match status" value="1"/>
</dbReference>
<dbReference type="Pfam" id="PF05593">
    <property type="entry name" value="RHS_repeat"/>
    <property type="match status" value="5"/>
</dbReference>
<evidence type="ECO:0000313" key="5">
    <source>
        <dbReference type="Proteomes" id="UP000181951"/>
    </source>
</evidence>
<organism evidence="4 5">
    <name type="scientific">Actinacidiphila rubida</name>
    <dbReference type="NCBI Taxonomy" id="310780"/>
    <lineage>
        <taxon>Bacteria</taxon>
        <taxon>Bacillati</taxon>
        <taxon>Actinomycetota</taxon>
        <taxon>Actinomycetes</taxon>
        <taxon>Kitasatosporales</taxon>
        <taxon>Streptomycetaceae</taxon>
        <taxon>Actinacidiphila</taxon>
    </lineage>
</organism>
<dbReference type="NCBIfam" id="NF033679">
    <property type="entry name" value="DNRLRE_dom"/>
    <property type="match status" value="2"/>
</dbReference>
<feature type="region of interest" description="Disordered" evidence="1">
    <location>
        <begin position="35"/>
        <end position="68"/>
    </location>
</feature>